<feature type="region of interest" description="Disordered" evidence="1">
    <location>
        <begin position="185"/>
        <end position="207"/>
    </location>
</feature>
<reference evidence="3" key="1">
    <citation type="submission" date="2023-07" db="EMBL/GenBank/DDBJ databases">
        <authorList>
            <person name="Stuckert A."/>
        </authorList>
    </citation>
    <scope>NUCLEOTIDE SEQUENCE</scope>
</reference>
<feature type="transmembrane region" description="Helical" evidence="2">
    <location>
        <begin position="216"/>
        <end position="236"/>
    </location>
</feature>
<keyword evidence="2" id="KW-0812">Transmembrane</keyword>
<comment type="caution">
    <text evidence="3">The sequence shown here is derived from an EMBL/GenBank/DDBJ whole genome shotgun (WGS) entry which is preliminary data.</text>
</comment>
<sequence>MGQRIRVKERGSEKRGSKEREGRGDKDTSMMQRVVGIFSRESDSSFSFLRDALLAEDSVRKVRSFTITNDGLCKFREEVSRCDCAILYHSKNRGRLNITNVTDSLYDEEITDLSIKLGKDNVIVVADDLDSSSSEIRTKILQGQPLIEQMATGFFLISREDKNSSERLKEKLQKITSFISRKGGSFSPIPAGSPSTSSEASKTSGKNQSVPTVMDLVQLAFYVLGQAVAAVMSVILSYYNTVIFWVMMPVRVIYLVYKESIRGIMMPVRVIYLVYKESIQCVMMVRRFLLIIHDAITRAPRYVVTLSNF</sequence>
<organism evidence="3 4">
    <name type="scientific">Ranitomeya imitator</name>
    <name type="common">mimic poison frog</name>
    <dbReference type="NCBI Taxonomy" id="111125"/>
    <lineage>
        <taxon>Eukaryota</taxon>
        <taxon>Metazoa</taxon>
        <taxon>Chordata</taxon>
        <taxon>Craniata</taxon>
        <taxon>Vertebrata</taxon>
        <taxon>Euteleostomi</taxon>
        <taxon>Amphibia</taxon>
        <taxon>Batrachia</taxon>
        <taxon>Anura</taxon>
        <taxon>Neobatrachia</taxon>
        <taxon>Hyloidea</taxon>
        <taxon>Dendrobatidae</taxon>
        <taxon>Dendrobatinae</taxon>
        <taxon>Ranitomeya</taxon>
    </lineage>
</organism>
<evidence type="ECO:0000313" key="3">
    <source>
        <dbReference type="EMBL" id="CAJ0936505.1"/>
    </source>
</evidence>
<protein>
    <submittedName>
        <fullName evidence="3">Uncharacterized protein</fullName>
    </submittedName>
</protein>
<feature type="compositionally biased region" description="Low complexity" evidence="1">
    <location>
        <begin position="190"/>
        <end position="206"/>
    </location>
</feature>
<feature type="region of interest" description="Disordered" evidence="1">
    <location>
        <begin position="1"/>
        <end position="27"/>
    </location>
</feature>
<accession>A0ABN9L987</accession>
<evidence type="ECO:0000313" key="4">
    <source>
        <dbReference type="Proteomes" id="UP001176940"/>
    </source>
</evidence>
<evidence type="ECO:0000256" key="1">
    <source>
        <dbReference type="SAM" id="MobiDB-lite"/>
    </source>
</evidence>
<name>A0ABN9L987_9NEOB</name>
<gene>
    <name evidence="3" type="ORF">RIMI_LOCUS6758507</name>
</gene>
<keyword evidence="4" id="KW-1185">Reference proteome</keyword>
<keyword evidence="2" id="KW-0472">Membrane</keyword>
<keyword evidence="2" id="KW-1133">Transmembrane helix</keyword>
<evidence type="ECO:0000256" key="2">
    <source>
        <dbReference type="SAM" id="Phobius"/>
    </source>
</evidence>
<dbReference type="Proteomes" id="UP001176940">
    <property type="component" value="Unassembled WGS sequence"/>
</dbReference>
<proteinExistence type="predicted"/>
<dbReference type="EMBL" id="CAUEEQ010012370">
    <property type="protein sequence ID" value="CAJ0936505.1"/>
    <property type="molecule type" value="Genomic_DNA"/>
</dbReference>